<accession>A0A2H0VJ76</accession>
<evidence type="ECO:0000313" key="4">
    <source>
        <dbReference type="Proteomes" id="UP000230776"/>
    </source>
</evidence>
<dbReference type="SUPFAM" id="SSF53244">
    <property type="entry name" value="MurD-like peptide ligases, peptide-binding domain"/>
    <property type="match status" value="1"/>
</dbReference>
<dbReference type="InterPro" id="IPR004101">
    <property type="entry name" value="Mur_ligase_C"/>
</dbReference>
<feature type="domain" description="Mur ligase C-terminal" evidence="1">
    <location>
        <begin position="262"/>
        <end position="391"/>
    </location>
</feature>
<evidence type="ECO:0000313" key="3">
    <source>
        <dbReference type="EMBL" id="PIR98360.1"/>
    </source>
</evidence>
<dbReference type="Gene3D" id="3.40.1190.10">
    <property type="entry name" value="Mur-like, catalytic domain"/>
    <property type="match status" value="1"/>
</dbReference>
<dbReference type="Pfam" id="PF08245">
    <property type="entry name" value="Mur_ligase_M"/>
    <property type="match status" value="1"/>
</dbReference>
<reference evidence="4" key="1">
    <citation type="submission" date="2017-09" db="EMBL/GenBank/DDBJ databases">
        <title>Depth-based differentiation of microbial function through sediment-hosted aquifers and enrichment of novel symbionts in the deep terrestrial subsurface.</title>
        <authorList>
            <person name="Probst A.J."/>
            <person name="Ladd B."/>
            <person name="Jarett J.K."/>
            <person name="Geller-Mcgrath D.E."/>
            <person name="Sieber C.M.K."/>
            <person name="Emerson J.B."/>
            <person name="Anantharaman K."/>
            <person name="Thomas B.C."/>
            <person name="Malmstrom R."/>
            <person name="Stieglmeier M."/>
            <person name="Klingl A."/>
            <person name="Woyke T."/>
            <person name="Ryan C.M."/>
            <person name="Banfield J.F."/>
        </authorList>
    </citation>
    <scope>NUCLEOTIDE SEQUENCE [LARGE SCALE GENOMIC DNA]</scope>
</reference>
<feature type="domain" description="Mur ligase central" evidence="2">
    <location>
        <begin position="59"/>
        <end position="211"/>
    </location>
</feature>
<evidence type="ECO:0008006" key="5">
    <source>
        <dbReference type="Google" id="ProtNLM"/>
    </source>
</evidence>
<proteinExistence type="predicted"/>
<name>A0A2H0VJ76_9BACT</name>
<dbReference type="AlphaFoldDB" id="A0A2H0VJ76"/>
<dbReference type="Proteomes" id="UP000230776">
    <property type="component" value="Unassembled WGS sequence"/>
</dbReference>
<dbReference type="SUPFAM" id="SSF53623">
    <property type="entry name" value="MurD-like peptide ligases, catalytic domain"/>
    <property type="match status" value="1"/>
</dbReference>
<protein>
    <recommendedName>
        <fullName evidence="5">UDP-N-acetylmuramoyl-L-alanyl-D-glutamate--2, 6-diaminopimelate ligase</fullName>
    </recommendedName>
</protein>
<dbReference type="InterPro" id="IPR013221">
    <property type="entry name" value="Mur_ligase_cen"/>
</dbReference>
<dbReference type="Gene3D" id="3.90.190.20">
    <property type="entry name" value="Mur ligase, C-terminal domain"/>
    <property type="match status" value="1"/>
</dbReference>
<gene>
    <name evidence="3" type="ORF">COT88_02040</name>
</gene>
<organism evidence="3 4">
    <name type="scientific">Candidatus Colwellbacteria bacterium CG10_big_fil_rev_8_21_14_0_10_41_28</name>
    <dbReference type="NCBI Taxonomy" id="1974539"/>
    <lineage>
        <taxon>Bacteria</taxon>
        <taxon>Candidatus Colwelliibacteriota</taxon>
    </lineage>
</organism>
<comment type="caution">
    <text evidence="3">The sequence shown here is derived from an EMBL/GenBank/DDBJ whole genome shotgun (WGS) entry which is preliminary data.</text>
</comment>
<dbReference type="InterPro" id="IPR036565">
    <property type="entry name" value="Mur-like_cat_sf"/>
</dbReference>
<evidence type="ECO:0000259" key="2">
    <source>
        <dbReference type="Pfam" id="PF08245"/>
    </source>
</evidence>
<dbReference type="PANTHER" id="PTHR23135">
    <property type="entry name" value="MUR LIGASE FAMILY MEMBER"/>
    <property type="match status" value="1"/>
</dbReference>
<dbReference type="Pfam" id="PF02875">
    <property type="entry name" value="Mur_ligase_C"/>
    <property type="match status" value="1"/>
</dbReference>
<evidence type="ECO:0000259" key="1">
    <source>
        <dbReference type="Pfam" id="PF02875"/>
    </source>
</evidence>
<dbReference type="InterPro" id="IPR036615">
    <property type="entry name" value="Mur_ligase_C_dom_sf"/>
</dbReference>
<dbReference type="GO" id="GO:0016881">
    <property type="term" value="F:acid-amino acid ligase activity"/>
    <property type="evidence" value="ECO:0007669"/>
    <property type="project" value="InterPro"/>
</dbReference>
<sequence length="420" mass="47234">MQKKSWQIINKILESFKKVPLFRWLYKLPWAPSLYHYSLALLGAIIYRMPSRRTVVVGVTGTKGKTTTLELINAGLEAAGLRTALLSSHRIKVGEKSEKNLLGNTQPGRFYIQAFLREAVSQGCTHVLLEIPSEGVVRHRHRFISFDGAAFINLHPEHIESHGSFEKYRDAKVKFFKDVERGVLKSKDRFFVVNRDDPNANYFIKEVDSERLILATRTSKKIGHRGKFNLENAGIAEAVLHRLGIGDDIVTAAFQRFDGVPGRMEFVQEKPFSIIVDYAHTPDSLEAVYTSLKEEEKPNKLICVLGSAGGGRDKWKRPEMGRVAGEHCDKIFLTNEDPFDEEPDQILEEIEGGITAGKRRKVKRIIDRKEAIEEAIKAAAKGDVVIITGKGSEPYLRVKNGEKIPWSDVGVAKEAISNKN</sequence>
<dbReference type="GO" id="GO:0005524">
    <property type="term" value="F:ATP binding"/>
    <property type="evidence" value="ECO:0007669"/>
    <property type="project" value="InterPro"/>
</dbReference>
<dbReference type="PANTHER" id="PTHR23135:SF4">
    <property type="entry name" value="UDP-N-ACETYLMURAMOYL-L-ALANYL-D-GLUTAMATE--2,6-DIAMINOPIMELATE LIGASE MURE HOMOLOG, CHLOROPLASTIC"/>
    <property type="match status" value="1"/>
</dbReference>
<dbReference type="EMBL" id="PFAG01000020">
    <property type="protein sequence ID" value="PIR98360.1"/>
    <property type="molecule type" value="Genomic_DNA"/>
</dbReference>